<dbReference type="OrthoDB" id="5215911at2759"/>
<keyword evidence="1" id="KW-1133">Transmembrane helix</keyword>
<organism evidence="2 3">
    <name type="scientific">Fusarium mundagurra</name>
    <dbReference type="NCBI Taxonomy" id="1567541"/>
    <lineage>
        <taxon>Eukaryota</taxon>
        <taxon>Fungi</taxon>
        <taxon>Dikarya</taxon>
        <taxon>Ascomycota</taxon>
        <taxon>Pezizomycotina</taxon>
        <taxon>Sordariomycetes</taxon>
        <taxon>Hypocreomycetidae</taxon>
        <taxon>Hypocreales</taxon>
        <taxon>Nectriaceae</taxon>
        <taxon>Fusarium</taxon>
        <taxon>Fusarium fujikuroi species complex</taxon>
    </lineage>
</organism>
<keyword evidence="1" id="KW-0472">Membrane</keyword>
<evidence type="ECO:0000256" key="1">
    <source>
        <dbReference type="SAM" id="Phobius"/>
    </source>
</evidence>
<evidence type="ECO:0000313" key="2">
    <source>
        <dbReference type="EMBL" id="KAF5703632.1"/>
    </source>
</evidence>
<gene>
    <name evidence="2" type="ORF">FMUND_12925</name>
</gene>
<feature type="transmembrane region" description="Helical" evidence="1">
    <location>
        <begin position="61"/>
        <end position="80"/>
    </location>
</feature>
<accession>A0A8H6D5Q2</accession>
<keyword evidence="3" id="KW-1185">Reference proteome</keyword>
<keyword evidence="1" id="KW-0812">Transmembrane</keyword>
<dbReference type="EMBL" id="JAAOAN010000550">
    <property type="protein sequence ID" value="KAF5703632.1"/>
    <property type="molecule type" value="Genomic_DNA"/>
</dbReference>
<protein>
    <submittedName>
        <fullName evidence="2">HOL1 substrate-H+ antiporter</fullName>
    </submittedName>
</protein>
<sequence length="93" mass="10092">MGVISFTTTAGSQISMAYCIDCYRDLVSEALTTAIIIRNTIAFGIGYGVTPWVVNVGYQDAFILGAFAGLAHNLAIFPVMKWGRALRQRSAEK</sequence>
<dbReference type="AlphaFoldDB" id="A0A8H6D5Q2"/>
<reference evidence="2 3" key="1">
    <citation type="submission" date="2020-05" db="EMBL/GenBank/DDBJ databases">
        <title>Identification and distribution of gene clusters putatively required for synthesis of sphingolipid metabolism inhibitors in phylogenetically diverse species of the filamentous fungus Fusarium.</title>
        <authorList>
            <person name="Kim H.-S."/>
            <person name="Busman M."/>
            <person name="Brown D.W."/>
            <person name="Divon H."/>
            <person name="Uhlig S."/>
            <person name="Proctor R.H."/>
        </authorList>
    </citation>
    <scope>NUCLEOTIDE SEQUENCE [LARGE SCALE GENOMIC DNA]</scope>
    <source>
        <strain evidence="2 3">NRRL 66235</strain>
    </source>
</reference>
<proteinExistence type="predicted"/>
<dbReference type="Proteomes" id="UP000544331">
    <property type="component" value="Unassembled WGS sequence"/>
</dbReference>
<name>A0A8H6D5Q2_9HYPO</name>
<evidence type="ECO:0000313" key="3">
    <source>
        <dbReference type="Proteomes" id="UP000544331"/>
    </source>
</evidence>
<comment type="caution">
    <text evidence="2">The sequence shown here is derived from an EMBL/GenBank/DDBJ whole genome shotgun (WGS) entry which is preliminary data.</text>
</comment>